<dbReference type="InterPro" id="IPR004506">
    <property type="entry name" value="MnmA-like"/>
</dbReference>
<feature type="binding site" evidence="9">
    <location>
        <begin position="10"/>
        <end position="17"/>
    </location>
    <ligand>
        <name>ATP</name>
        <dbReference type="ChEBI" id="CHEBI:30616"/>
    </ligand>
</feature>
<dbReference type="PANTHER" id="PTHR11933:SF5">
    <property type="entry name" value="MITOCHONDRIAL TRNA-SPECIFIC 2-THIOURIDYLASE 1"/>
    <property type="match status" value="1"/>
</dbReference>
<evidence type="ECO:0000256" key="7">
    <source>
        <dbReference type="ARBA" id="ARBA00023157"/>
    </source>
</evidence>
<dbReference type="eggNOG" id="COG0482">
    <property type="taxonomic scope" value="Bacteria"/>
</dbReference>
<dbReference type="InterPro" id="IPR046884">
    <property type="entry name" value="MnmA-like_central"/>
</dbReference>
<sequence length="351" mass="39306">MTWKLRIIAAISGGIDSSFALSLLAKQGHKVVGCFLVMSDGHEEDVDRARKVCELLKVPFYAIDIREKFQSEVIMPLITSYSNGKTPNPCVFCNPNVKFKTLFDLLNCYNSDFVATGHYAKIYKDDLNYHLVRGRDPKKEQSYMLYRLPKNWLSSVIFPLGDLTKAEVKKKAREIFGNIFDDVEESADLCFLRRDETLRDFLSSRIDVKEGPILSLQGEFLGSHRGIGYYTVGQREGLGLPNGPWYVSEINASENALIVGRKEDLQRRFIKCYSPHWLEGPEVGKVYSAQHRYKATPKPVALTDSGEEGFTVKALESPFWGVAPGQSLVLYDGRVVVGGGIIAGCSDAKEV</sequence>
<dbReference type="Pfam" id="PF20259">
    <property type="entry name" value="tRNA_Me_trans_M"/>
    <property type="match status" value="1"/>
</dbReference>
<feature type="region of interest" description="Interaction with tRNA" evidence="9">
    <location>
        <begin position="292"/>
        <end position="293"/>
    </location>
</feature>
<dbReference type="Proteomes" id="UP000005273">
    <property type="component" value="Unassembled WGS sequence"/>
</dbReference>
<keyword evidence="6 9" id="KW-0694">RNA-binding</keyword>
<evidence type="ECO:0000256" key="5">
    <source>
        <dbReference type="ARBA" id="ARBA00022840"/>
    </source>
</evidence>
<keyword evidence="13" id="KW-1185">Reference proteome</keyword>
<feature type="binding site" evidence="9">
    <location>
        <position position="117"/>
    </location>
    <ligand>
        <name>ATP</name>
        <dbReference type="ChEBI" id="CHEBI:30616"/>
    </ligand>
</feature>
<keyword evidence="4 9" id="KW-0547">Nucleotide-binding</keyword>
<feature type="active site" description="Nucleophile" evidence="9">
    <location>
        <position position="93"/>
    </location>
</feature>
<feature type="active site" description="Cysteine persulfide intermediate" evidence="9">
    <location>
        <position position="190"/>
    </location>
</feature>
<keyword evidence="9" id="KW-0963">Cytoplasm</keyword>
<feature type="binding site" evidence="9">
    <location>
        <position position="36"/>
    </location>
    <ligand>
        <name>ATP</name>
        <dbReference type="ChEBI" id="CHEBI:30616"/>
    </ligand>
</feature>
<dbReference type="Pfam" id="PF03054">
    <property type="entry name" value="tRNA_Me_trans"/>
    <property type="match status" value="1"/>
</dbReference>
<dbReference type="EMBL" id="ACJX03000001">
    <property type="protein sequence ID" value="KRT36182.1"/>
    <property type="molecule type" value="Genomic_DNA"/>
</dbReference>
<dbReference type="Gene3D" id="2.30.30.280">
    <property type="entry name" value="Adenine nucleotide alpha hydrolases-like domains"/>
    <property type="match status" value="1"/>
</dbReference>
<comment type="catalytic activity">
    <reaction evidence="8 9">
        <text>S-sulfanyl-L-cysteinyl-[protein] + uridine(34) in tRNA + AH2 + ATP = 2-thiouridine(34) in tRNA + L-cysteinyl-[protein] + A + AMP + diphosphate + H(+)</text>
        <dbReference type="Rhea" id="RHEA:47032"/>
        <dbReference type="Rhea" id="RHEA-COMP:10131"/>
        <dbReference type="Rhea" id="RHEA-COMP:11726"/>
        <dbReference type="Rhea" id="RHEA-COMP:11727"/>
        <dbReference type="Rhea" id="RHEA-COMP:11728"/>
        <dbReference type="ChEBI" id="CHEBI:13193"/>
        <dbReference type="ChEBI" id="CHEBI:15378"/>
        <dbReference type="ChEBI" id="CHEBI:17499"/>
        <dbReference type="ChEBI" id="CHEBI:29950"/>
        <dbReference type="ChEBI" id="CHEBI:30616"/>
        <dbReference type="ChEBI" id="CHEBI:33019"/>
        <dbReference type="ChEBI" id="CHEBI:61963"/>
        <dbReference type="ChEBI" id="CHEBI:65315"/>
        <dbReference type="ChEBI" id="CHEBI:87170"/>
        <dbReference type="ChEBI" id="CHEBI:456215"/>
        <dbReference type="EC" id="2.8.1.13"/>
    </reaction>
</comment>
<dbReference type="GO" id="GO:0005524">
    <property type="term" value="F:ATP binding"/>
    <property type="evidence" value="ECO:0007669"/>
    <property type="project" value="UniProtKB-KW"/>
</dbReference>
<feature type="region of interest" description="Interaction with tRNA" evidence="9">
    <location>
        <begin position="139"/>
        <end position="141"/>
    </location>
</feature>
<dbReference type="InterPro" id="IPR014729">
    <property type="entry name" value="Rossmann-like_a/b/a_fold"/>
</dbReference>
<dbReference type="PANTHER" id="PTHR11933">
    <property type="entry name" value="TRNA 5-METHYLAMINOMETHYL-2-THIOURIDYLATE -METHYLTRANSFERASE"/>
    <property type="match status" value="1"/>
</dbReference>
<comment type="caution">
    <text evidence="9">Lacks conserved residue(s) required for the propagation of feature annotation.</text>
</comment>
<dbReference type="InterPro" id="IPR046885">
    <property type="entry name" value="MnmA-like_C"/>
</dbReference>
<dbReference type="GO" id="GO:0005737">
    <property type="term" value="C:cytoplasm"/>
    <property type="evidence" value="ECO:0007669"/>
    <property type="project" value="UniProtKB-SubCell"/>
</dbReference>
<dbReference type="GO" id="GO:0000049">
    <property type="term" value="F:tRNA binding"/>
    <property type="evidence" value="ECO:0007669"/>
    <property type="project" value="UniProtKB-KW"/>
</dbReference>
<gene>
    <name evidence="9" type="primary">mnmA</name>
    <name evidence="12" type="ORF">HMPREF1705_03449</name>
</gene>
<dbReference type="Pfam" id="PF20258">
    <property type="entry name" value="tRNA_Me_trans_C"/>
    <property type="match status" value="1"/>
</dbReference>
<evidence type="ECO:0000256" key="3">
    <source>
        <dbReference type="ARBA" id="ARBA00022694"/>
    </source>
</evidence>
<evidence type="ECO:0000256" key="1">
    <source>
        <dbReference type="ARBA" id="ARBA00022555"/>
    </source>
</evidence>
<dbReference type="GO" id="GO:0008168">
    <property type="term" value="F:methyltransferase activity"/>
    <property type="evidence" value="ECO:0007669"/>
    <property type="project" value="UniProtKB-KW"/>
</dbReference>
<comment type="caution">
    <text evidence="12">The sequence shown here is derived from an EMBL/GenBank/DDBJ whole genome shotgun (WGS) entry which is preliminary data.</text>
</comment>
<keyword evidence="5 9" id="KW-0067">ATP-binding</keyword>
<feature type="disulfide bond" description="Alternate" evidence="9">
    <location>
        <begin position="93"/>
        <end position="190"/>
    </location>
</feature>
<keyword evidence="1 9" id="KW-0820">tRNA-binding</keyword>
<keyword evidence="3 9" id="KW-0819">tRNA processing</keyword>
<evidence type="ECO:0000313" key="13">
    <source>
        <dbReference type="Proteomes" id="UP000005273"/>
    </source>
</evidence>
<dbReference type="SUPFAM" id="SSF52402">
    <property type="entry name" value="Adenine nucleotide alpha hydrolases-like"/>
    <property type="match status" value="1"/>
</dbReference>
<dbReference type="STRING" id="592015.HMPREF1705_03449"/>
<dbReference type="AlphaFoldDB" id="A0A0T5XCT6"/>
<comment type="subcellular location">
    <subcellularLocation>
        <location evidence="9">Cytoplasm</location>
    </subcellularLocation>
</comment>
<comment type="function">
    <text evidence="9">Catalyzes the 2-thiolation of uridine at the wobble position (U34) of tRNA, leading to the formation of s(2)U34.</text>
</comment>
<evidence type="ECO:0000259" key="11">
    <source>
        <dbReference type="Pfam" id="PF20259"/>
    </source>
</evidence>
<comment type="similarity">
    <text evidence="9">Belongs to the MnmA/TRMU family.</text>
</comment>
<feature type="site" description="Interaction with tRNA" evidence="9">
    <location>
        <position position="118"/>
    </location>
</feature>
<proteinExistence type="inferred from homology"/>
<evidence type="ECO:0000256" key="2">
    <source>
        <dbReference type="ARBA" id="ARBA00022679"/>
    </source>
</evidence>
<dbReference type="Gene3D" id="3.40.50.620">
    <property type="entry name" value="HUPs"/>
    <property type="match status" value="1"/>
</dbReference>
<evidence type="ECO:0000313" key="12">
    <source>
        <dbReference type="EMBL" id="KRT36182.1"/>
    </source>
</evidence>
<feature type="site" description="Interaction with tRNA" evidence="9">
    <location>
        <position position="326"/>
    </location>
</feature>
<dbReference type="GO" id="GO:0103016">
    <property type="term" value="F:tRNA-uridine 2-sulfurtransferase activity"/>
    <property type="evidence" value="ECO:0007669"/>
    <property type="project" value="UniProtKB-EC"/>
</dbReference>
<name>A0A0T5XCT6_9BACT</name>
<keyword evidence="12" id="KW-0489">Methyltransferase</keyword>
<keyword evidence="7 9" id="KW-1015">Disulfide bond</keyword>
<dbReference type="EC" id="2.8.1.13" evidence="9"/>
<dbReference type="CDD" id="cd01998">
    <property type="entry name" value="MnmA_TRMU-like"/>
    <property type="match status" value="1"/>
</dbReference>
<evidence type="ECO:0000256" key="8">
    <source>
        <dbReference type="ARBA" id="ARBA00051542"/>
    </source>
</evidence>
<keyword evidence="2 9" id="KW-0808">Transferase</keyword>
<evidence type="ECO:0000256" key="4">
    <source>
        <dbReference type="ARBA" id="ARBA00022741"/>
    </source>
</evidence>
<accession>A0A0T5XCT6</accession>
<feature type="domain" description="tRNA-specific 2-thiouridylase MnmA-like central" evidence="11">
    <location>
        <begin position="199"/>
        <end position="261"/>
    </location>
</feature>
<reference evidence="13" key="1">
    <citation type="submission" date="2012-09" db="EMBL/GenBank/DDBJ databases">
        <authorList>
            <person name="Weinstock G."/>
            <person name="Sodergren E."/>
            <person name="Clifton S."/>
            <person name="Fulton L."/>
            <person name="Fulton B."/>
            <person name="Courtney L."/>
            <person name="Fronick C."/>
            <person name="Harrison M."/>
            <person name="Strong C."/>
            <person name="Farmer C."/>
            <person name="Delehaunty K."/>
            <person name="Markovic C."/>
            <person name="Hall O."/>
            <person name="Minx P."/>
            <person name="Tomlinson C."/>
            <person name="Mitreva M."/>
            <person name="Nelson J."/>
            <person name="Hou S."/>
            <person name="Wollam A."/>
            <person name="Pepin K.H."/>
            <person name="Johnson M."/>
            <person name="Bhonagiri V."/>
            <person name="Nash W.E."/>
            <person name="Suruliraj S."/>
            <person name="Warren W."/>
            <person name="Chinwalla A."/>
            <person name="Mardis E.R."/>
            <person name="Wilson R.K."/>
        </authorList>
    </citation>
    <scope>NUCLEOTIDE SEQUENCE [LARGE SCALE GENOMIC DNA]</scope>
    <source>
        <strain evidence="13">OS1</strain>
    </source>
</reference>
<protein>
    <recommendedName>
        <fullName evidence="9">tRNA-specific 2-thiouridylase MnmA</fullName>
        <ecNumber evidence="9">2.8.1.13</ecNumber>
    </recommendedName>
</protein>
<dbReference type="NCBIfam" id="TIGR00420">
    <property type="entry name" value="trmU"/>
    <property type="match status" value="1"/>
</dbReference>
<dbReference type="OrthoDB" id="9800696at2"/>
<feature type="domain" description="tRNA-specific 2-thiouridylase MnmA-like C-terminal" evidence="10">
    <location>
        <begin position="270"/>
        <end position="342"/>
    </location>
</feature>
<dbReference type="InterPro" id="IPR023382">
    <property type="entry name" value="MnmA-like_central_sf"/>
</dbReference>
<evidence type="ECO:0000256" key="6">
    <source>
        <dbReference type="ARBA" id="ARBA00022884"/>
    </source>
</evidence>
<dbReference type="Gene3D" id="2.40.30.10">
    <property type="entry name" value="Translation factors"/>
    <property type="match status" value="1"/>
</dbReference>
<dbReference type="HAMAP" id="MF_00144">
    <property type="entry name" value="tRNA_thiouridyl_MnmA"/>
    <property type="match status" value="1"/>
</dbReference>
<evidence type="ECO:0000259" key="10">
    <source>
        <dbReference type="Pfam" id="PF20258"/>
    </source>
</evidence>
<organism evidence="12 13">
    <name type="scientific">Acetomicrobium hydrogeniformans ATCC BAA-1850</name>
    <dbReference type="NCBI Taxonomy" id="592015"/>
    <lineage>
        <taxon>Bacteria</taxon>
        <taxon>Thermotogati</taxon>
        <taxon>Synergistota</taxon>
        <taxon>Synergistia</taxon>
        <taxon>Synergistales</taxon>
        <taxon>Acetomicrobiaceae</taxon>
        <taxon>Acetomicrobium</taxon>
    </lineage>
</organism>
<dbReference type="NCBIfam" id="NF001138">
    <property type="entry name" value="PRK00143.1"/>
    <property type="match status" value="1"/>
</dbReference>
<dbReference type="GO" id="GO:0002143">
    <property type="term" value="P:tRNA wobble position uridine thiolation"/>
    <property type="evidence" value="ECO:0007669"/>
    <property type="project" value="TreeGrafter"/>
</dbReference>
<dbReference type="GO" id="GO:0032259">
    <property type="term" value="P:methylation"/>
    <property type="evidence" value="ECO:0007669"/>
    <property type="project" value="UniProtKB-KW"/>
</dbReference>
<evidence type="ECO:0000256" key="9">
    <source>
        <dbReference type="HAMAP-Rule" id="MF_00144"/>
    </source>
</evidence>